<feature type="signal peptide" evidence="7">
    <location>
        <begin position="1"/>
        <end position="16"/>
    </location>
</feature>
<dbReference type="InterPro" id="IPR010200">
    <property type="entry name" value="HflC"/>
</dbReference>
<dbReference type="NCBIfam" id="TIGR01932">
    <property type="entry name" value="hflC"/>
    <property type="match status" value="1"/>
</dbReference>
<dbReference type="AlphaFoldDB" id="A0A2A4YSL0"/>
<evidence type="ECO:0000256" key="2">
    <source>
        <dbReference type="ARBA" id="ARBA00007862"/>
    </source>
</evidence>
<proteinExistence type="inferred from homology"/>
<dbReference type="PIRSF" id="PIRSF005651">
    <property type="entry name" value="HflC"/>
    <property type="match status" value="1"/>
</dbReference>
<organism evidence="9">
    <name type="scientific">OCS116 cluster bacterium</name>
    <dbReference type="NCBI Taxonomy" id="2030921"/>
    <lineage>
        <taxon>Bacteria</taxon>
        <taxon>Pseudomonadati</taxon>
        <taxon>Pseudomonadota</taxon>
        <taxon>Alphaproteobacteria</taxon>
        <taxon>OCS116 cluster</taxon>
    </lineage>
</organism>
<feature type="domain" description="Band 7" evidence="8">
    <location>
        <begin position="19"/>
        <end position="182"/>
    </location>
</feature>
<dbReference type="EMBL" id="NVUS01000029">
    <property type="protein sequence ID" value="PCI97499.1"/>
    <property type="molecule type" value="Genomic_DNA"/>
</dbReference>
<name>A0A2A4YSL0_9PROT</name>
<gene>
    <name evidence="9" type="primary">hflC</name>
    <name evidence="9" type="ORF">COB13_15645</name>
</gene>
<evidence type="ECO:0000313" key="9">
    <source>
        <dbReference type="EMBL" id="PCI97499.1"/>
    </source>
</evidence>
<dbReference type="Pfam" id="PF01145">
    <property type="entry name" value="Band_7"/>
    <property type="match status" value="1"/>
</dbReference>
<dbReference type="SMART" id="SM00244">
    <property type="entry name" value="PHB"/>
    <property type="match status" value="1"/>
</dbReference>
<keyword evidence="4" id="KW-1133">Transmembrane helix</keyword>
<reference key="1">
    <citation type="submission" date="2017-08" db="EMBL/GenBank/DDBJ databases">
        <title>A dynamic microbial community with high functional redundancy inhabits the cold, oxic subseafloor aquifer.</title>
        <authorList>
            <person name="Tully B.J."/>
            <person name="Wheat C.G."/>
            <person name="Glazer B.T."/>
            <person name="Huber J.A."/>
        </authorList>
    </citation>
    <scope>NUCLEOTIDE SEQUENCE [LARGE SCALE GENOMIC DNA]</scope>
</reference>
<comment type="function">
    <text evidence="6">HflC and HflK could regulate a protease.</text>
</comment>
<comment type="subcellular location">
    <subcellularLocation>
        <location evidence="1">Membrane</location>
        <topology evidence="1">Single-pass membrane protein</topology>
    </subcellularLocation>
</comment>
<dbReference type="Gene3D" id="3.30.479.30">
    <property type="entry name" value="Band 7 domain"/>
    <property type="match status" value="1"/>
</dbReference>
<sequence>MIRNLSFVIAAIVALAAYTSAFTVHQTQQVLIFQVGKFDRAITEPGLYFKIPFYEDARFIDKRLLSLDSPVQEVITANQKRLVVDAFARYRIVDPLKFVQSAGGSIANANARLATVLNSSVRRVMGGESLVSVVRDKRAELMLRIKAQTNVEAADFGVEVVDVKIRRADLPEANSASVFSRMQTERQQEAAEYRARGAQLAKRIRAEADRDATVIVAKASQEGEILRGDGDAEKNKIFAEAYGKDPEFFRFYRSMQAYETGLAGDNTSLVLSPDGDFFSYFSKSKQ</sequence>
<evidence type="ECO:0000256" key="5">
    <source>
        <dbReference type="ARBA" id="ARBA00023136"/>
    </source>
</evidence>
<evidence type="ECO:0000256" key="6">
    <source>
        <dbReference type="PIRNR" id="PIRNR005651"/>
    </source>
</evidence>
<evidence type="ECO:0000256" key="4">
    <source>
        <dbReference type="ARBA" id="ARBA00022989"/>
    </source>
</evidence>
<dbReference type="PANTHER" id="PTHR42911:SF1">
    <property type="entry name" value="MODULATOR OF FTSH PROTEASE HFLC"/>
    <property type="match status" value="1"/>
</dbReference>
<accession>A0A2A4YSL0</accession>
<comment type="caution">
    <text evidence="9">The sequence shown here is derived from an EMBL/GenBank/DDBJ whole genome shotgun (WGS) entry which is preliminary data.</text>
</comment>
<evidence type="ECO:0000259" key="8">
    <source>
        <dbReference type="SMART" id="SM00244"/>
    </source>
</evidence>
<keyword evidence="5" id="KW-0472">Membrane</keyword>
<dbReference type="SUPFAM" id="SSF117892">
    <property type="entry name" value="Band 7/SPFH domain"/>
    <property type="match status" value="1"/>
</dbReference>
<evidence type="ECO:0000256" key="1">
    <source>
        <dbReference type="ARBA" id="ARBA00004167"/>
    </source>
</evidence>
<comment type="similarity">
    <text evidence="2 6">Belongs to the band 7/mec-2 family. HflC subfamily.</text>
</comment>
<dbReference type="CDD" id="cd03405">
    <property type="entry name" value="SPFH_HflC"/>
    <property type="match status" value="1"/>
</dbReference>
<reference evidence="9" key="2">
    <citation type="journal article" date="2018" name="ISME J.">
        <title>A dynamic microbial community with high functional redundancy inhabits the cold, oxic subseafloor aquifer.</title>
        <authorList>
            <person name="Tully B.J."/>
            <person name="Wheat C.G."/>
            <person name="Glazer B.T."/>
            <person name="Huber J.A."/>
        </authorList>
    </citation>
    <scope>NUCLEOTIDE SEQUENCE</scope>
    <source>
        <strain evidence="9">NORP83</strain>
    </source>
</reference>
<dbReference type="InterPro" id="IPR036013">
    <property type="entry name" value="Band_7/SPFH_dom_sf"/>
</dbReference>
<evidence type="ECO:0000256" key="3">
    <source>
        <dbReference type="ARBA" id="ARBA00022692"/>
    </source>
</evidence>
<feature type="chain" id="PRO_5012336599" description="Protein HflC" evidence="7">
    <location>
        <begin position="17"/>
        <end position="286"/>
    </location>
</feature>
<dbReference type="PANTHER" id="PTHR42911">
    <property type="entry name" value="MODULATOR OF FTSH PROTEASE HFLC"/>
    <property type="match status" value="1"/>
</dbReference>
<evidence type="ECO:0000256" key="7">
    <source>
        <dbReference type="SAM" id="SignalP"/>
    </source>
</evidence>
<keyword evidence="7" id="KW-0732">Signal</keyword>
<protein>
    <recommendedName>
        <fullName evidence="6">Protein HflC</fullName>
    </recommendedName>
</protein>
<keyword evidence="3" id="KW-0812">Transmembrane</keyword>
<dbReference type="GO" id="GO:0016020">
    <property type="term" value="C:membrane"/>
    <property type="evidence" value="ECO:0007669"/>
    <property type="project" value="UniProtKB-SubCell"/>
</dbReference>
<dbReference type="InterPro" id="IPR001107">
    <property type="entry name" value="Band_7"/>
</dbReference>